<feature type="region of interest" description="Disordered" evidence="1">
    <location>
        <begin position="58"/>
        <end position="124"/>
    </location>
</feature>
<dbReference type="AlphaFoldDB" id="A0A078A3W3"/>
<feature type="compositionally biased region" description="Polar residues" evidence="1">
    <location>
        <begin position="87"/>
        <end position="104"/>
    </location>
</feature>
<protein>
    <submittedName>
        <fullName evidence="2">Uncharacterized protein</fullName>
    </submittedName>
</protein>
<sequence length="746" mass="87843">MQDSESTWRRKNDDDHMYQKFRQNLGINNPINPGTPSNYGKKNDRYVSPTFKSEKSVFGDATNRFTEEKSKNITPAQNRGSQKKTFETCQSQLSFNNHQNQSNSRKNDREDTSQNRIIQSPEYDATQLRAKGALNYKNFSQVQIGFNDHNEQAYKLQFSEKKNPIMFKMKNNQQTERIHRNNQVQSQIQSKNNSQERTQELFFGGKKKYENNHSYNSRMGDTLNHESNLKEQRKKLIQQVATKQRDQIAQQSSEKDRMRVTFNQCGPNHESKTMVRNDSTTMACVLGASTSQSRINTVKATFVNDENNIMMPEISDHIYYKTVDQNLLINDCSSNNHQFKDKFERIREYTKDYEPPDWAFYSSQQDPFQSAFKKKQEARNYSVDKLFQECKLVKEEQEVNIKKLKMQATDSDSFVQTFLGETLQLRNIRQNKSIEARKKYIKDQVMPLSEYHIQELQKKSLQNDEFGDKGVYNMIFQNQECRQEHYQNQQIETQDYLQRQQVNDKSKVVLEKIKNIIEDQKKQDEGMERSNRKILLAQQLKLEQNKKNRDFDKMNSALKKGMDKFMKTQFLTYDIQNRMKDTQVQLNFSQNNQTKRLSNIVESMNSQNLNKRVSLNETSNNKSMRQFNVIKPVAQSFNIHDEDNQSMIQLQKVQSNLQLSKGNLLNFEKQSNQSDLKQRNENNCLSVASTVSSCAQNQYTRANISQKEYEIRKKQIQARKNQQFKPLIADSRSTQLLNQTIKRKFC</sequence>
<evidence type="ECO:0000313" key="3">
    <source>
        <dbReference type="Proteomes" id="UP000039865"/>
    </source>
</evidence>
<dbReference type="EMBL" id="CCKQ01005348">
    <property type="protein sequence ID" value="CDW76559.1"/>
    <property type="molecule type" value="Genomic_DNA"/>
</dbReference>
<feature type="compositionally biased region" description="Basic and acidic residues" evidence="1">
    <location>
        <begin position="1"/>
        <end position="18"/>
    </location>
</feature>
<name>A0A078A3W3_STYLE</name>
<proteinExistence type="predicted"/>
<reference evidence="2 3" key="1">
    <citation type="submission" date="2014-06" db="EMBL/GenBank/DDBJ databases">
        <authorList>
            <person name="Swart Estienne"/>
        </authorList>
    </citation>
    <scope>NUCLEOTIDE SEQUENCE [LARGE SCALE GENOMIC DNA]</scope>
    <source>
        <strain evidence="2 3">130c</strain>
    </source>
</reference>
<accession>A0A078A3W3</accession>
<dbReference type="Proteomes" id="UP000039865">
    <property type="component" value="Unassembled WGS sequence"/>
</dbReference>
<feature type="region of interest" description="Disordered" evidence="1">
    <location>
        <begin position="1"/>
        <end position="44"/>
    </location>
</feature>
<keyword evidence="3" id="KW-1185">Reference proteome</keyword>
<organism evidence="2 3">
    <name type="scientific">Stylonychia lemnae</name>
    <name type="common">Ciliate</name>
    <dbReference type="NCBI Taxonomy" id="5949"/>
    <lineage>
        <taxon>Eukaryota</taxon>
        <taxon>Sar</taxon>
        <taxon>Alveolata</taxon>
        <taxon>Ciliophora</taxon>
        <taxon>Intramacronucleata</taxon>
        <taxon>Spirotrichea</taxon>
        <taxon>Stichotrichia</taxon>
        <taxon>Sporadotrichida</taxon>
        <taxon>Oxytrichidae</taxon>
        <taxon>Stylonychinae</taxon>
        <taxon>Stylonychia</taxon>
    </lineage>
</organism>
<evidence type="ECO:0000313" key="2">
    <source>
        <dbReference type="EMBL" id="CDW76559.1"/>
    </source>
</evidence>
<feature type="compositionally biased region" description="Polar residues" evidence="1">
    <location>
        <begin position="21"/>
        <end position="40"/>
    </location>
</feature>
<evidence type="ECO:0000256" key="1">
    <source>
        <dbReference type="SAM" id="MobiDB-lite"/>
    </source>
</evidence>
<gene>
    <name evidence="2" type="primary">Contig11055.g11821</name>
    <name evidence="2" type="ORF">STYLEM_5519</name>
</gene>
<dbReference type="InParanoid" id="A0A078A3W3"/>